<name>A0ACC0U721_9AGAM</name>
<sequence>MGAHIRFFAAPRFSQTKSDRCESVRSITNSPLITIMCTVVEKIVNACYPVKCDKCGKTTWKGCGNHIDSVMSEIKEEDRCSCPR</sequence>
<gene>
    <name evidence="1" type="ORF">F5148DRAFT_131462</name>
</gene>
<evidence type="ECO:0000313" key="2">
    <source>
        <dbReference type="Proteomes" id="UP001207468"/>
    </source>
</evidence>
<comment type="caution">
    <text evidence="1">The sequence shown here is derived from an EMBL/GenBank/DDBJ whole genome shotgun (WGS) entry which is preliminary data.</text>
</comment>
<proteinExistence type="predicted"/>
<dbReference type="EMBL" id="JAGFNK010000130">
    <property type="protein sequence ID" value="KAI9507325.1"/>
    <property type="molecule type" value="Genomic_DNA"/>
</dbReference>
<dbReference type="Proteomes" id="UP001207468">
    <property type="component" value="Unassembled WGS sequence"/>
</dbReference>
<keyword evidence="2" id="KW-1185">Reference proteome</keyword>
<evidence type="ECO:0000313" key="1">
    <source>
        <dbReference type="EMBL" id="KAI9507325.1"/>
    </source>
</evidence>
<protein>
    <submittedName>
        <fullName evidence="1">Uncharacterized protein</fullName>
    </submittedName>
</protein>
<reference evidence="1" key="1">
    <citation type="submission" date="2021-03" db="EMBL/GenBank/DDBJ databases">
        <title>Evolutionary priming and transition to the ectomycorrhizal habit in an iconic lineage of mushroom-forming fungi: is preadaptation a requirement?</title>
        <authorList>
            <consortium name="DOE Joint Genome Institute"/>
            <person name="Looney B.P."/>
            <person name="Miyauchi S."/>
            <person name="Morin E."/>
            <person name="Drula E."/>
            <person name="Courty P.E."/>
            <person name="Chicoki N."/>
            <person name="Fauchery L."/>
            <person name="Kohler A."/>
            <person name="Kuo A."/>
            <person name="LaButti K."/>
            <person name="Pangilinan J."/>
            <person name="Lipzen A."/>
            <person name="Riley R."/>
            <person name="Andreopoulos W."/>
            <person name="He G."/>
            <person name="Johnson J."/>
            <person name="Barry K.W."/>
            <person name="Grigoriev I.V."/>
            <person name="Nagy L."/>
            <person name="Hibbett D."/>
            <person name="Henrissat B."/>
            <person name="Matheny P.B."/>
            <person name="Labbe J."/>
            <person name="Martin A.F."/>
        </authorList>
    </citation>
    <scope>NUCLEOTIDE SEQUENCE</scope>
    <source>
        <strain evidence="1">BPL698</strain>
    </source>
</reference>
<organism evidence="1 2">
    <name type="scientific">Russula earlei</name>
    <dbReference type="NCBI Taxonomy" id="71964"/>
    <lineage>
        <taxon>Eukaryota</taxon>
        <taxon>Fungi</taxon>
        <taxon>Dikarya</taxon>
        <taxon>Basidiomycota</taxon>
        <taxon>Agaricomycotina</taxon>
        <taxon>Agaricomycetes</taxon>
        <taxon>Russulales</taxon>
        <taxon>Russulaceae</taxon>
        <taxon>Russula</taxon>
    </lineage>
</organism>
<accession>A0ACC0U721</accession>